<evidence type="ECO:0000313" key="8">
    <source>
        <dbReference type="Proteomes" id="UP000308197"/>
    </source>
</evidence>
<evidence type="ECO:0000256" key="2">
    <source>
        <dbReference type="ARBA" id="ARBA00022692"/>
    </source>
</evidence>
<protein>
    <recommendedName>
        <fullName evidence="9">Mid2 domain-containing protein</fullName>
    </recommendedName>
</protein>
<accession>A0A5C3PI75</accession>
<keyword evidence="2 6" id="KW-0812">Transmembrane</keyword>
<evidence type="ECO:0000256" key="4">
    <source>
        <dbReference type="ARBA" id="ARBA00023136"/>
    </source>
</evidence>
<dbReference type="EMBL" id="ML211092">
    <property type="protein sequence ID" value="TFK88981.1"/>
    <property type="molecule type" value="Genomic_DNA"/>
</dbReference>
<dbReference type="AlphaFoldDB" id="A0A5C3PI75"/>
<dbReference type="GO" id="GO:0016020">
    <property type="term" value="C:membrane"/>
    <property type="evidence" value="ECO:0007669"/>
    <property type="project" value="UniProtKB-SubCell"/>
</dbReference>
<keyword evidence="8" id="KW-1185">Reference proteome</keyword>
<feature type="region of interest" description="Disordered" evidence="5">
    <location>
        <begin position="260"/>
        <end position="296"/>
    </location>
</feature>
<feature type="compositionally biased region" description="Basic and acidic residues" evidence="5">
    <location>
        <begin position="274"/>
        <end position="287"/>
    </location>
</feature>
<feature type="transmembrane region" description="Helical" evidence="6">
    <location>
        <begin position="181"/>
        <end position="204"/>
    </location>
</feature>
<dbReference type="PANTHER" id="PTHR15549">
    <property type="entry name" value="PAIRED IMMUNOGLOBULIN-LIKE TYPE 2 RECEPTOR"/>
    <property type="match status" value="1"/>
</dbReference>
<sequence length="347" mass="37788">MTSSESWVVFQSDDKNLNYSRLDWVQEQNTWCTQIAGASVSLTFDYYIANVWATYDPTWQQVPAVSATQDGKSVPIQPPPRTPSMENCDPNAWAQWLVLSSQDELNNHTLKIVAEGASENTPFCLLEVDVKAPVRSGVLAEANAAGSNGTATSSTTQTSSSTPSSTSPPSSSASRALSTGAIVGVVIGAVSLTFLICGALFYWYRRHRKHQYTPTDLDDDGSSIRKSPSARPLHLPKLFPRWKPTEPGWIETRPPVSLLPHIRRNSSPTPPLHVSDDSRRSSMERTESSMSEHTVGLSELGLALARDLRDERPNLDAPPLHRASRTVGEVASPVSSQATPSLHSPTS</sequence>
<keyword evidence="3 6" id="KW-1133">Transmembrane helix</keyword>
<comment type="subcellular location">
    <subcellularLocation>
        <location evidence="1">Membrane</location>
        <topology evidence="1">Single-pass membrane protein</topology>
    </subcellularLocation>
</comment>
<feature type="region of interest" description="Disordered" evidence="5">
    <location>
        <begin position="312"/>
        <end position="347"/>
    </location>
</feature>
<dbReference type="Proteomes" id="UP000308197">
    <property type="component" value="Unassembled WGS sequence"/>
</dbReference>
<dbReference type="InParanoid" id="A0A5C3PI75"/>
<gene>
    <name evidence="7" type="ORF">K466DRAFT_50321</name>
</gene>
<feature type="region of interest" description="Disordered" evidence="5">
    <location>
        <begin position="212"/>
        <end position="238"/>
    </location>
</feature>
<evidence type="ECO:0000256" key="6">
    <source>
        <dbReference type="SAM" id="Phobius"/>
    </source>
</evidence>
<evidence type="ECO:0000313" key="7">
    <source>
        <dbReference type="EMBL" id="TFK88981.1"/>
    </source>
</evidence>
<dbReference type="InterPro" id="IPR051694">
    <property type="entry name" value="Immunoregulatory_rcpt-like"/>
</dbReference>
<dbReference type="CDD" id="cd12087">
    <property type="entry name" value="TM_EGFR-like"/>
    <property type="match status" value="1"/>
</dbReference>
<organism evidence="7 8">
    <name type="scientific">Polyporus arcularius HHB13444</name>
    <dbReference type="NCBI Taxonomy" id="1314778"/>
    <lineage>
        <taxon>Eukaryota</taxon>
        <taxon>Fungi</taxon>
        <taxon>Dikarya</taxon>
        <taxon>Basidiomycota</taxon>
        <taxon>Agaricomycotina</taxon>
        <taxon>Agaricomycetes</taxon>
        <taxon>Polyporales</taxon>
        <taxon>Polyporaceae</taxon>
        <taxon>Polyporus</taxon>
    </lineage>
</organism>
<evidence type="ECO:0000256" key="5">
    <source>
        <dbReference type="SAM" id="MobiDB-lite"/>
    </source>
</evidence>
<name>A0A5C3PI75_9APHY</name>
<proteinExistence type="predicted"/>
<feature type="region of interest" description="Disordered" evidence="5">
    <location>
        <begin position="143"/>
        <end position="175"/>
    </location>
</feature>
<evidence type="ECO:0000256" key="1">
    <source>
        <dbReference type="ARBA" id="ARBA00004167"/>
    </source>
</evidence>
<reference evidence="7 8" key="1">
    <citation type="journal article" date="2019" name="Nat. Ecol. Evol.">
        <title>Megaphylogeny resolves global patterns of mushroom evolution.</title>
        <authorList>
            <person name="Varga T."/>
            <person name="Krizsan K."/>
            <person name="Foldi C."/>
            <person name="Dima B."/>
            <person name="Sanchez-Garcia M."/>
            <person name="Sanchez-Ramirez S."/>
            <person name="Szollosi G.J."/>
            <person name="Szarkandi J.G."/>
            <person name="Papp V."/>
            <person name="Albert L."/>
            <person name="Andreopoulos W."/>
            <person name="Angelini C."/>
            <person name="Antonin V."/>
            <person name="Barry K.W."/>
            <person name="Bougher N.L."/>
            <person name="Buchanan P."/>
            <person name="Buyck B."/>
            <person name="Bense V."/>
            <person name="Catcheside P."/>
            <person name="Chovatia M."/>
            <person name="Cooper J."/>
            <person name="Damon W."/>
            <person name="Desjardin D."/>
            <person name="Finy P."/>
            <person name="Geml J."/>
            <person name="Haridas S."/>
            <person name="Hughes K."/>
            <person name="Justo A."/>
            <person name="Karasinski D."/>
            <person name="Kautmanova I."/>
            <person name="Kiss B."/>
            <person name="Kocsube S."/>
            <person name="Kotiranta H."/>
            <person name="LaButti K.M."/>
            <person name="Lechner B.E."/>
            <person name="Liimatainen K."/>
            <person name="Lipzen A."/>
            <person name="Lukacs Z."/>
            <person name="Mihaltcheva S."/>
            <person name="Morgado L.N."/>
            <person name="Niskanen T."/>
            <person name="Noordeloos M.E."/>
            <person name="Ohm R.A."/>
            <person name="Ortiz-Santana B."/>
            <person name="Ovrebo C."/>
            <person name="Racz N."/>
            <person name="Riley R."/>
            <person name="Savchenko A."/>
            <person name="Shiryaev A."/>
            <person name="Soop K."/>
            <person name="Spirin V."/>
            <person name="Szebenyi C."/>
            <person name="Tomsovsky M."/>
            <person name="Tulloss R.E."/>
            <person name="Uehling J."/>
            <person name="Grigoriev I.V."/>
            <person name="Vagvolgyi C."/>
            <person name="Papp T."/>
            <person name="Martin F.M."/>
            <person name="Miettinen O."/>
            <person name="Hibbett D.S."/>
            <person name="Nagy L.G."/>
        </authorList>
    </citation>
    <scope>NUCLEOTIDE SEQUENCE [LARGE SCALE GENOMIC DNA]</scope>
    <source>
        <strain evidence="7 8">HHB13444</strain>
    </source>
</reference>
<dbReference type="GO" id="GO:0071944">
    <property type="term" value="C:cell periphery"/>
    <property type="evidence" value="ECO:0007669"/>
    <property type="project" value="UniProtKB-ARBA"/>
</dbReference>
<evidence type="ECO:0000256" key="3">
    <source>
        <dbReference type="ARBA" id="ARBA00022989"/>
    </source>
</evidence>
<evidence type="ECO:0008006" key="9">
    <source>
        <dbReference type="Google" id="ProtNLM"/>
    </source>
</evidence>
<feature type="compositionally biased region" description="Polar residues" evidence="5">
    <location>
        <begin position="333"/>
        <end position="347"/>
    </location>
</feature>
<keyword evidence="4 6" id="KW-0472">Membrane</keyword>